<evidence type="ECO:0000256" key="1">
    <source>
        <dbReference type="SAM" id="MobiDB-lite"/>
    </source>
</evidence>
<feature type="transmembrane region" description="Helical" evidence="2">
    <location>
        <begin position="195"/>
        <end position="217"/>
    </location>
</feature>
<dbReference type="RefSeq" id="XP_020070452.1">
    <property type="nucleotide sequence ID" value="XM_020217373.1"/>
</dbReference>
<gene>
    <name evidence="3" type="ORF">CYBJADRAFT_190419</name>
</gene>
<dbReference type="AlphaFoldDB" id="A0A1E4S1Q4"/>
<evidence type="ECO:0000256" key="2">
    <source>
        <dbReference type="SAM" id="Phobius"/>
    </source>
</evidence>
<proteinExistence type="predicted"/>
<reference evidence="3 4" key="1">
    <citation type="journal article" date="2016" name="Proc. Natl. Acad. Sci. U.S.A.">
        <title>Comparative genomics of biotechnologically important yeasts.</title>
        <authorList>
            <person name="Riley R."/>
            <person name="Haridas S."/>
            <person name="Wolfe K.H."/>
            <person name="Lopes M.R."/>
            <person name="Hittinger C.T."/>
            <person name="Goeker M."/>
            <person name="Salamov A.A."/>
            <person name="Wisecaver J.H."/>
            <person name="Long T.M."/>
            <person name="Calvey C.H."/>
            <person name="Aerts A.L."/>
            <person name="Barry K.W."/>
            <person name="Choi C."/>
            <person name="Clum A."/>
            <person name="Coughlan A.Y."/>
            <person name="Deshpande S."/>
            <person name="Douglass A.P."/>
            <person name="Hanson S.J."/>
            <person name="Klenk H.-P."/>
            <person name="LaButti K.M."/>
            <person name="Lapidus A."/>
            <person name="Lindquist E.A."/>
            <person name="Lipzen A.M."/>
            <person name="Meier-Kolthoff J.P."/>
            <person name="Ohm R.A."/>
            <person name="Otillar R.P."/>
            <person name="Pangilinan J.L."/>
            <person name="Peng Y."/>
            <person name="Rokas A."/>
            <person name="Rosa C.A."/>
            <person name="Scheuner C."/>
            <person name="Sibirny A.A."/>
            <person name="Slot J.C."/>
            <person name="Stielow J.B."/>
            <person name="Sun H."/>
            <person name="Kurtzman C.P."/>
            <person name="Blackwell M."/>
            <person name="Grigoriev I.V."/>
            <person name="Jeffries T.W."/>
        </authorList>
    </citation>
    <scope>NUCLEOTIDE SEQUENCE [LARGE SCALE GENOMIC DNA]</scope>
    <source>
        <strain evidence="4">ATCC 18201 / CBS 1600 / BCRC 20928 / JCM 3617 / NBRC 0987 / NRRL Y-1542</strain>
    </source>
</reference>
<feature type="transmembrane region" description="Helical" evidence="2">
    <location>
        <begin position="242"/>
        <end position="271"/>
    </location>
</feature>
<evidence type="ECO:0000313" key="3">
    <source>
        <dbReference type="EMBL" id="ODV73413.1"/>
    </source>
</evidence>
<name>A0A1E4S1Q4_CYBJN</name>
<sequence length="405" mass="46541">MVLQVYNIRKVSFVPWSLFLLSQLTVFVIILIMITSWKLSFVELNNQDINVTSVYEDEILRNIGSENSMYYTEIYNEQLPSYTISDTTLADYYRLYLDEYCSGEYINGSWTQIECFTWTTEDGVDEIYGTRNLNTTINDVDDGFTLHYFNDKSGTARVALHKLFYSMLAFIPFSIIICCLYWFCFTGTETRSHWAWRSLISLFCLAPVIESILAVVFTRNMYTDLKHAINDKKSLSGVKADYFYTLLSMCILILSLTVFAFLISSFVLFFLKPISPMVEVVDLNYSGEKEFDTQSTSASESSNSVPTRGTFTNTPPQYTPHEYPPAPLSYTPPTEFHPSLLFPASQYHQNYYTSTSQPTYIDGSQVHNPYCAFHDTQYRDQNPYTGISSLLDILNLGNQLLSMFS</sequence>
<dbReference type="EMBL" id="KV453931">
    <property type="protein sequence ID" value="ODV73413.1"/>
    <property type="molecule type" value="Genomic_DNA"/>
</dbReference>
<dbReference type="Proteomes" id="UP000094389">
    <property type="component" value="Unassembled WGS sequence"/>
</dbReference>
<keyword evidence="2" id="KW-1133">Transmembrane helix</keyword>
<protein>
    <submittedName>
        <fullName evidence="3">Uncharacterized protein</fullName>
    </submittedName>
</protein>
<keyword evidence="4" id="KW-1185">Reference proteome</keyword>
<feature type="compositionally biased region" description="Polar residues" evidence="1">
    <location>
        <begin position="305"/>
        <end position="316"/>
    </location>
</feature>
<feature type="region of interest" description="Disordered" evidence="1">
    <location>
        <begin position="292"/>
        <end position="325"/>
    </location>
</feature>
<evidence type="ECO:0000313" key="4">
    <source>
        <dbReference type="Proteomes" id="UP000094389"/>
    </source>
</evidence>
<dbReference type="GeneID" id="30991769"/>
<accession>A0A1E4S1Q4</accession>
<feature type="transmembrane region" description="Helical" evidence="2">
    <location>
        <begin position="163"/>
        <end position="183"/>
    </location>
</feature>
<keyword evidence="2" id="KW-0472">Membrane</keyword>
<feature type="compositionally biased region" description="Low complexity" evidence="1">
    <location>
        <begin position="295"/>
        <end position="304"/>
    </location>
</feature>
<feature type="transmembrane region" description="Helical" evidence="2">
    <location>
        <begin position="13"/>
        <end position="34"/>
    </location>
</feature>
<organism evidence="3 4">
    <name type="scientific">Cyberlindnera jadinii (strain ATCC 18201 / CBS 1600 / BCRC 20928 / JCM 3617 / NBRC 0987 / NRRL Y-1542)</name>
    <name type="common">Torula yeast</name>
    <name type="synonym">Candida utilis</name>
    <dbReference type="NCBI Taxonomy" id="983966"/>
    <lineage>
        <taxon>Eukaryota</taxon>
        <taxon>Fungi</taxon>
        <taxon>Dikarya</taxon>
        <taxon>Ascomycota</taxon>
        <taxon>Saccharomycotina</taxon>
        <taxon>Saccharomycetes</taxon>
        <taxon>Phaffomycetales</taxon>
        <taxon>Phaffomycetaceae</taxon>
        <taxon>Cyberlindnera</taxon>
    </lineage>
</organism>
<keyword evidence="2" id="KW-0812">Transmembrane</keyword>